<sequence length="366" mass="42617">MADPDRDLEMQRTEGIPSRIYGYYMCCRSVLIDIFSYLYNKVTAKRVDENKTLIDDLSQQVVKLQKEIELLKQKNNSLKDEASNYQVALSKMTSYRLADDDQNNSVYLTEDINKLYDKVSKFVTNLKKGVSIHESEVSELMKQYKCNTEVASENLDIRLVKEVLKRLVIETIINMVNAYFKFDKSDKFHLEKDIINPLSPLLNNFYKLSNERSGSSDIIKAIPTKVRQQIYMVLGNLAFSDVTCEDGILEHPFISNSKKQLINTMNQYRTINDVSKRREIENQASALIRDVISIFYFRRHIQEPIVDYMWIENNKPFDPLFMDGIWDDNDVSDSVVQFCSFPLFGSELGDLNKMQVYTRARVITQD</sequence>
<feature type="coiled-coil region" evidence="1">
    <location>
        <begin position="47"/>
        <end position="88"/>
    </location>
</feature>
<evidence type="ECO:0000313" key="3">
    <source>
        <dbReference type="Proteomes" id="UP000789759"/>
    </source>
</evidence>
<comment type="caution">
    <text evidence="2">The sequence shown here is derived from an EMBL/GenBank/DDBJ whole genome shotgun (WGS) entry which is preliminary data.</text>
</comment>
<organism evidence="2 3">
    <name type="scientific">Cetraspora pellucida</name>
    <dbReference type="NCBI Taxonomy" id="1433469"/>
    <lineage>
        <taxon>Eukaryota</taxon>
        <taxon>Fungi</taxon>
        <taxon>Fungi incertae sedis</taxon>
        <taxon>Mucoromycota</taxon>
        <taxon>Glomeromycotina</taxon>
        <taxon>Glomeromycetes</taxon>
        <taxon>Diversisporales</taxon>
        <taxon>Gigasporaceae</taxon>
        <taxon>Cetraspora</taxon>
    </lineage>
</organism>
<dbReference type="OrthoDB" id="2421915at2759"/>
<proteinExistence type="predicted"/>
<keyword evidence="1" id="KW-0175">Coiled coil</keyword>
<name>A0A9N9FB43_9GLOM</name>
<accession>A0A9N9FB43</accession>
<evidence type="ECO:0000256" key="1">
    <source>
        <dbReference type="SAM" id="Coils"/>
    </source>
</evidence>
<gene>
    <name evidence="2" type="ORF">CPELLU_LOCUS3449</name>
</gene>
<evidence type="ECO:0000313" key="2">
    <source>
        <dbReference type="EMBL" id="CAG8522397.1"/>
    </source>
</evidence>
<protein>
    <submittedName>
        <fullName evidence="2">22594_t:CDS:1</fullName>
    </submittedName>
</protein>
<keyword evidence="3" id="KW-1185">Reference proteome</keyword>
<dbReference type="AlphaFoldDB" id="A0A9N9FB43"/>
<dbReference type="Proteomes" id="UP000789759">
    <property type="component" value="Unassembled WGS sequence"/>
</dbReference>
<reference evidence="2" key="1">
    <citation type="submission" date="2021-06" db="EMBL/GenBank/DDBJ databases">
        <authorList>
            <person name="Kallberg Y."/>
            <person name="Tangrot J."/>
            <person name="Rosling A."/>
        </authorList>
    </citation>
    <scope>NUCLEOTIDE SEQUENCE</scope>
    <source>
        <strain evidence="2">FL966</strain>
    </source>
</reference>
<dbReference type="EMBL" id="CAJVQA010001689">
    <property type="protein sequence ID" value="CAG8522397.1"/>
    <property type="molecule type" value="Genomic_DNA"/>
</dbReference>